<feature type="region of interest" description="Disordered" evidence="1">
    <location>
        <begin position="1332"/>
        <end position="1360"/>
    </location>
</feature>
<organism evidence="2">
    <name type="scientific">Timema bartmani</name>
    <dbReference type="NCBI Taxonomy" id="61472"/>
    <lineage>
        <taxon>Eukaryota</taxon>
        <taxon>Metazoa</taxon>
        <taxon>Ecdysozoa</taxon>
        <taxon>Arthropoda</taxon>
        <taxon>Hexapoda</taxon>
        <taxon>Insecta</taxon>
        <taxon>Pterygota</taxon>
        <taxon>Neoptera</taxon>
        <taxon>Polyneoptera</taxon>
        <taxon>Phasmatodea</taxon>
        <taxon>Timematodea</taxon>
        <taxon>Timematoidea</taxon>
        <taxon>Timematidae</taxon>
        <taxon>Timema</taxon>
    </lineage>
</organism>
<evidence type="ECO:0000313" key="2">
    <source>
        <dbReference type="EMBL" id="CAD7440533.1"/>
    </source>
</evidence>
<gene>
    <name evidence="2" type="ORF">TBIB3V08_LOCUS3034</name>
</gene>
<feature type="region of interest" description="Disordered" evidence="1">
    <location>
        <begin position="1"/>
        <end position="39"/>
    </location>
</feature>
<protein>
    <submittedName>
        <fullName evidence="2">Uncharacterized protein</fullName>
    </submittedName>
</protein>
<dbReference type="EMBL" id="OD565011">
    <property type="protein sequence ID" value="CAD7440533.1"/>
    <property type="molecule type" value="Genomic_DNA"/>
</dbReference>
<feature type="region of interest" description="Disordered" evidence="1">
    <location>
        <begin position="280"/>
        <end position="306"/>
    </location>
</feature>
<proteinExistence type="predicted"/>
<feature type="region of interest" description="Disordered" evidence="1">
    <location>
        <begin position="1154"/>
        <end position="1187"/>
    </location>
</feature>
<name>A0A7R9ESI6_9NEOP</name>
<feature type="compositionally biased region" description="Basic residues" evidence="1">
    <location>
        <begin position="288"/>
        <end position="298"/>
    </location>
</feature>
<sequence>MIDIPKEDGFPPQKMSGLPKKDVFSPQKKTSGLPKENVLSPQKMSYLLKEDVLLPQKMSYLPKEDVLLPQKMSSLPKEDILSPQKMNYLPKEDVLSPQKMSSLPKEDVLSPQKMSGLPAKTNINPTLAPAEPLSLNKDKFEAELQAMKHSGLFFFGKPIHKEFLEKTHQLDKDITPIQLNVGDVLVNEAFQGTPNLHAEKQVSVEVREEPVNSLLHNNGNATNEDNLIKGKAIPLKTQDSKIIFDRDRERDLKINEFTAKQEMCITKDLLKQHETEDLSFSNTGAKKGPSHTKAKSLKMKGPQQIQPVSQCTSLQSDLTDNVVERLIPIENTLELNESVTPLKLEVEDEIPNEAVLKPLNLSVKKQYNVQDVMTESIQIPLNLSEKQFPFEICKQPPNLKSKDIDVHTFKKTKEIHTPKNFLEEFETESEEGLFNSIDKKSSTEAEVLLKDPERDSFVSKKENDLNIHESKERQICIPRNSFKEDKMENKIDLVENVTLFNNDEEKPFIEYENSFIENENSLKPYAETSSCINENSHLNIEGVPPKPLNVYKAATIKMRKPLSIPFADKTPKEGKMRLTEEWLENAKISCISTNRLTTIPIKHQPDIGKLDKECVSFTYGSQQTSPVFKTEHDSPMSFGMICGTDSKVNLKGGFVSIEVKKENYGKEIVDQKSAKHEDNNYDIVSQIEKYEENVNVAQNLKPGYEENVNVAQNLKPGYEENVNVLQKVKLGYEENVNVAQNLKPGYEENMNVAQNLKPEYEENVNVAQNLKPGYEENVNVLQKVKLGYEENVNVAQNLKPGYEENMNVAQNLKPEYEENVNVAQNLKPGYEENVNVLQKVKLGYEENVNVAQNLKPGYEENMNVAQNLKPEYEENVNVAQNLKPGYEENVNVLQKVKLGYEENVNVAQNLKPGYEENMNVAQNLKPEYEENVNVAQNLKPGYEENVNVLQKVKLGYEENVNVAQNLKPGYEENMNVAQNLKPEYEENVNVAQNLKPGYEENLNVAQNLKPEYEENVNVLQKVKPGYKANVNASQIVKPKYKENSYASQSNTLKIKTEVLDDFDQQTNISTKIKSEKSETIGMPGIRNYTKVKPKIEVVDRFTDIVKVNKKADAVGDIYLIPNAKPKRIAHQVKSEKQELGDFQNAMDLLLKKEPSRELGRSQGKSQPVTPSIKSNSKISHSSGNTRLSVTKKPSLCALVSNKDEAQVMTSISDEKTNITKNMTFRKRKIMESKSVPPKKPSSSSLFSNKDEAQVMTSISDEQTNFTKNMTSRKRKIVESKSVPPKRIRKKMVEKDSTGPAISVATRKSSAQLDSPEPCVRKAQFPEPVELPELVPVPELPPQSALGSKNRENLYSESLGQSTSKTVALYRPRGHHMSGNQFQSHSSYTFEKYETFAGSPVPYFTENKRPYHSMVQNVMNMGIATSTVITTTPYPYPPKNFFKHPHPCNKHSSESVLFRDDLNEPDDPNLKRFSNKKPKFWHNVKDVTHFLSHTFRNFWRKNFKKKMFSKAYQEEINSMAHQKDEVPEILKQYLDELISLKDAIDMLVPRKFFTESHMISVNIIIEITRRSTEKAELPNYSRDNFRKKSYFEDSLLLLVAGLVRADERFRYLPQQLYDRVQLRLFRLHHTPSGYSVYSLTRFCVQLCLWQAKANNGIHREVWHDYISLFCYDALYCLNYSAIAVIYVTIHLYENILERVKEGKVGGRIKDVEACFLIIAKKNSWGWVYDNIIRKLLNLIDSWMKSEGKIKVEACMVAIRTVSFVCRSFDKKAKHMLEKVFKKIAEVIDAGAPKLDPIDMRCVVESLVVLKRHISPKLFIPTIIKVPECIHVHYTTVSQLYSNMKGTAWEGFSWGGVLATIPASTSVIHGSKTSKKSFNDSQNTSTESLNLPSTSTSSSLVAEPNSEASPISPKRRKTSK</sequence>
<feature type="compositionally biased region" description="Low complexity" evidence="1">
    <location>
        <begin position="1882"/>
        <end position="1898"/>
    </location>
</feature>
<feature type="compositionally biased region" description="Low complexity" evidence="1">
    <location>
        <begin position="1171"/>
        <end position="1182"/>
    </location>
</feature>
<reference evidence="2" key="1">
    <citation type="submission" date="2020-11" db="EMBL/GenBank/DDBJ databases">
        <authorList>
            <person name="Tran Van P."/>
        </authorList>
    </citation>
    <scope>NUCLEOTIDE SEQUENCE</scope>
</reference>
<feature type="region of interest" description="Disordered" evidence="1">
    <location>
        <begin position="1869"/>
        <end position="1918"/>
    </location>
</feature>
<accession>A0A7R9ESI6</accession>
<evidence type="ECO:0000256" key="1">
    <source>
        <dbReference type="SAM" id="MobiDB-lite"/>
    </source>
</evidence>